<keyword evidence="1" id="KW-0285">Flavoprotein</keyword>
<dbReference type="SUPFAM" id="SSF55103">
    <property type="entry name" value="FAD-linked oxidases, C-terminal domain"/>
    <property type="match status" value="1"/>
</dbReference>
<feature type="domain" description="FAD-binding oxidoreductase/transferase type 4 C-terminal" evidence="3">
    <location>
        <begin position="18"/>
        <end position="55"/>
    </location>
</feature>
<keyword evidence="5" id="KW-1185">Reference proteome</keyword>
<dbReference type="InterPro" id="IPR004113">
    <property type="entry name" value="FAD-bd_oxidored_4_C"/>
</dbReference>
<dbReference type="OrthoDB" id="9811557at2"/>
<evidence type="ECO:0000313" key="5">
    <source>
        <dbReference type="Proteomes" id="UP000297496"/>
    </source>
</evidence>
<organism evidence="4 5">
    <name type="scientific">Nocardioides eburneiflavus</name>
    <dbReference type="NCBI Taxonomy" id="2518372"/>
    <lineage>
        <taxon>Bacteria</taxon>
        <taxon>Bacillati</taxon>
        <taxon>Actinomycetota</taxon>
        <taxon>Actinomycetes</taxon>
        <taxon>Propionibacteriales</taxon>
        <taxon>Nocardioidaceae</taxon>
        <taxon>Nocardioides</taxon>
    </lineage>
</organism>
<evidence type="ECO:0000313" key="4">
    <source>
        <dbReference type="EMBL" id="TGN65089.1"/>
    </source>
</evidence>
<dbReference type="EMBL" id="SRRO01000001">
    <property type="protein sequence ID" value="TGN65089.1"/>
    <property type="molecule type" value="Genomic_DNA"/>
</dbReference>
<name>A0A4Z1CML5_9ACTN</name>
<accession>A0A4Z1CML5</accession>
<evidence type="ECO:0000256" key="2">
    <source>
        <dbReference type="ARBA" id="ARBA00022827"/>
    </source>
</evidence>
<reference evidence="4 5" key="1">
    <citation type="submission" date="2019-04" db="EMBL/GenBank/DDBJ databases">
        <title>Three New Species of Nocardioides, Nocardioides euryhalodurans sp. nov., Nocardioides seonyuensis sp. nov. and Nocardioides eburneoflavus sp. nov. Isolated from Soil.</title>
        <authorList>
            <person name="Roh S.G."/>
            <person name="Lee C."/>
            <person name="Kim M.-K."/>
            <person name="Kim S.B."/>
        </authorList>
    </citation>
    <scope>NUCLEOTIDE SEQUENCE [LARGE SCALE GENOMIC DNA]</scope>
    <source>
        <strain evidence="4 5">MMS17-SY213</strain>
    </source>
</reference>
<dbReference type="Pfam" id="PF02913">
    <property type="entry name" value="FAD-oxidase_C"/>
    <property type="match status" value="1"/>
</dbReference>
<dbReference type="InterPro" id="IPR016171">
    <property type="entry name" value="Vanillyl_alc_oxidase_C-sub2"/>
</dbReference>
<dbReference type="InterPro" id="IPR016164">
    <property type="entry name" value="FAD-linked_Oxase-like_C"/>
</dbReference>
<protein>
    <recommendedName>
        <fullName evidence="3">FAD-binding oxidoreductase/transferase type 4 C-terminal domain-containing protein</fullName>
    </recommendedName>
</protein>
<gene>
    <name evidence="4" type="ORF">EXE59_14795</name>
</gene>
<proteinExistence type="predicted"/>
<sequence length="68" mass="7205">MAPQGHSGRWDRAELGDVGRLNAPWLAKQAGRDVITVTARIKRALDPCGILNPGVILETGGPSREATS</sequence>
<dbReference type="Proteomes" id="UP000297496">
    <property type="component" value="Unassembled WGS sequence"/>
</dbReference>
<dbReference type="AlphaFoldDB" id="A0A4Z1CML5"/>
<comment type="caution">
    <text evidence="4">The sequence shown here is derived from an EMBL/GenBank/DDBJ whole genome shotgun (WGS) entry which is preliminary data.</text>
</comment>
<dbReference type="GO" id="GO:0003824">
    <property type="term" value="F:catalytic activity"/>
    <property type="evidence" value="ECO:0007669"/>
    <property type="project" value="InterPro"/>
</dbReference>
<evidence type="ECO:0000259" key="3">
    <source>
        <dbReference type="Pfam" id="PF02913"/>
    </source>
</evidence>
<dbReference type="Gene3D" id="1.10.45.10">
    <property type="entry name" value="Vanillyl-alcohol Oxidase, Chain A, domain 4"/>
    <property type="match status" value="1"/>
</dbReference>
<dbReference type="GO" id="GO:0050660">
    <property type="term" value="F:flavin adenine dinucleotide binding"/>
    <property type="evidence" value="ECO:0007669"/>
    <property type="project" value="InterPro"/>
</dbReference>
<keyword evidence="2" id="KW-0274">FAD</keyword>
<evidence type="ECO:0000256" key="1">
    <source>
        <dbReference type="ARBA" id="ARBA00022630"/>
    </source>
</evidence>